<evidence type="ECO:0000256" key="2">
    <source>
        <dbReference type="ARBA" id="ARBA00022448"/>
    </source>
</evidence>
<keyword evidence="3 8" id="KW-0349">Heme</keyword>
<keyword evidence="6" id="KW-0249">Electron transport</keyword>
<name>A0A140E743_9GAMM</name>
<dbReference type="RefSeq" id="WP_052142024.1">
    <property type="nucleotide sequence ID" value="NZ_CP014476.1"/>
</dbReference>
<dbReference type="PANTHER" id="PTHR33751">
    <property type="entry name" value="CBB3-TYPE CYTOCHROME C OXIDASE SUBUNIT FIXP"/>
    <property type="match status" value="1"/>
</dbReference>
<keyword evidence="12" id="KW-1185">Reference proteome</keyword>
<protein>
    <submittedName>
        <fullName evidence="11">Cytochrome C</fullName>
    </submittedName>
</protein>
<evidence type="ECO:0000313" key="12">
    <source>
        <dbReference type="Proteomes" id="UP000030512"/>
    </source>
</evidence>
<dbReference type="InterPro" id="IPR009056">
    <property type="entry name" value="Cyt_c-like_dom"/>
</dbReference>
<dbReference type="GO" id="GO:0005506">
    <property type="term" value="F:iron ion binding"/>
    <property type="evidence" value="ECO:0007669"/>
    <property type="project" value="InterPro"/>
</dbReference>
<evidence type="ECO:0000313" key="11">
    <source>
        <dbReference type="EMBL" id="AMK79217.1"/>
    </source>
</evidence>
<dbReference type="Proteomes" id="UP000030512">
    <property type="component" value="Chromosome"/>
</dbReference>
<dbReference type="OrthoDB" id="9796421at2"/>
<dbReference type="GO" id="GO:0042597">
    <property type="term" value="C:periplasmic space"/>
    <property type="evidence" value="ECO:0007669"/>
    <property type="project" value="UniProtKB-SubCell"/>
</dbReference>
<evidence type="ECO:0000256" key="1">
    <source>
        <dbReference type="ARBA" id="ARBA00004418"/>
    </source>
</evidence>
<keyword evidence="2" id="KW-0813">Transport</keyword>
<dbReference type="GO" id="GO:0020037">
    <property type="term" value="F:heme binding"/>
    <property type="evidence" value="ECO:0007669"/>
    <property type="project" value="InterPro"/>
</dbReference>
<feature type="binding site" description="axial binding residue" evidence="9">
    <location>
        <position position="173"/>
    </location>
    <ligand>
        <name>heme c</name>
        <dbReference type="ChEBI" id="CHEBI:61717"/>
        <label>2</label>
    </ligand>
    <ligandPart>
        <name>Fe</name>
        <dbReference type="ChEBI" id="CHEBI:18248"/>
    </ligandPart>
</feature>
<dbReference type="AlphaFoldDB" id="A0A140E743"/>
<evidence type="ECO:0000256" key="9">
    <source>
        <dbReference type="PIRSR" id="PIRSR000005-2"/>
    </source>
</evidence>
<dbReference type="Pfam" id="PF00034">
    <property type="entry name" value="Cytochrom_C"/>
    <property type="match status" value="2"/>
</dbReference>
<evidence type="ECO:0000256" key="7">
    <source>
        <dbReference type="ARBA" id="ARBA00023004"/>
    </source>
</evidence>
<feature type="binding site" description="axial binding residue" evidence="9">
    <location>
        <position position="78"/>
    </location>
    <ligand>
        <name>heme c</name>
        <dbReference type="ChEBI" id="CHEBI:61717"/>
        <label>1</label>
    </ligand>
    <ligandPart>
        <name>Fe</name>
        <dbReference type="ChEBI" id="CHEBI:18248"/>
    </ligandPart>
</feature>
<dbReference type="InterPro" id="IPR050597">
    <property type="entry name" value="Cytochrome_c_Oxidase_Subunit"/>
</dbReference>
<feature type="binding site" description="covalent" evidence="8">
    <location>
        <position position="172"/>
    </location>
    <ligand>
        <name>heme c</name>
        <dbReference type="ChEBI" id="CHEBI:61717"/>
        <label>2</label>
    </ligand>
</feature>
<evidence type="ECO:0000256" key="8">
    <source>
        <dbReference type="PIRSR" id="PIRSR000005-1"/>
    </source>
</evidence>
<dbReference type="InterPro" id="IPR024167">
    <property type="entry name" value="Cytochrome_c4-like"/>
</dbReference>
<feature type="binding site" description="covalent" evidence="8">
    <location>
        <position position="74"/>
    </location>
    <ligand>
        <name>heme c</name>
        <dbReference type="ChEBI" id="CHEBI:61717"/>
        <label>1</label>
    </ligand>
</feature>
<feature type="binding site" description="axial binding residue" evidence="9">
    <location>
        <position position="218"/>
    </location>
    <ligand>
        <name>heme c</name>
        <dbReference type="ChEBI" id="CHEBI:61717"/>
        <label>2</label>
    </ligand>
    <ligandPart>
        <name>Fe</name>
        <dbReference type="ChEBI" id="CHEBI:18248"/>
    </ligandPart>
</feature>
<evidence type="ECO:0000256" key="5">
    <source>
        <dbReference type="ARBA" id="ARBA00022764"/>
    </source>
</evidence>
<comment type="subcellular location">
    <subcellularLocation>
        <location evidence="1">Periplasm</location>
    </subcellularLocation>
</comment>
<feature type="domain" description="Cytochrome c" evidence="10">
    <location>
        <begin position="60"/>
        <end position="140"/>
    </location>
</feature>
<evidence type="ECO:0000256" key="6">
    <source>
        <dbReference type="ARBA" id="ARBA00022982"/>
    </source>
</evidence>
<keyword evidence="5" id="KW-0574">Periplasm</keyword>
<comment type="PTM">
    <text evidence="8">Binds 2 heme c groups covalently per subunit.</text>
</comment>
<dbReference type="STRING" id="1538553.JT25_022485"/>
<organism evidence="11 12">
    <name type="scientific">Methylomonas denitrificans</name>
    <dbReference type="NCBI Taxonomy" id="1538553"/>
    <lineage>
        <taxon>Bacteria</taxon>
        <taxon>Pseudomonadati</taxon>
        <taxon>Pseudomonadota</taxon>
        <taxon>Gammaproteobacteria</taxon>
        <taxon>Methylococcales</taxon>
        <taxon>Methylococcaceae</taxon>
        <taxon>Methylomonas</taxon>
    </lineage>
</organism>
<feature type="binding site" description="covalent" evidence="8">
    <location>
        <position position="77"/>
    </location>
    <ligand>
        <name>heme c</name>
        <dbReference type="ChEBI" id="CHEBI:61717"/>
        <label>1</label>
    </ligand>
</feature>
<dbReference type="PROSITE" id="PS51007">
    <property type="entry name" value="CYTC"/>
    <property type="match status" value="2"/>
</dbReference>
<evidence type="ECO:0000256" key="3">
    <source>
        <dbReference type="ARBA" id="ARBA00022617"/>
    </source>
</evidence>
<proteinExistence type="predicted"/>
<dbReference type="KEGG" id="mdn:JT25_022485"/>
<dbReference type="SUPFAM" id="SSF46626">
    <property type="entry name" value="Cytochrome c"/>
    <property type="match status" value="2"/>
</dbReference>
<feature type="domain" description="Cytochrome c" evidence="10">
    <location>
        <begin position="148"/>
        <end position="240"/>
    </location>
</feature>
<dbReference type="PIRSF" id="PIRSF000005">
    <property type="entry name" value="Cytochrome_c4"/>
    <property type="match status" value="1"/>
</dbReference>
<feature type="binding site" description="covalent" evidence="8">
    <location>
        <position position="169"/>
    </location>
    <ligand>
        <name>heme c</name>
        <dbReference type="ChEBI" id="CHEBI:61717"/>
        <label>2</label>
    </ligand>
</feature>
<dbReference type="GO" id="GO:0009055">
    <property type="term" value="F:electron transfer activity"/>
    <property type="evidence" value="ECO:0007669"/>
    <property type="project" value="InterPro"/>
</dbReference>
<accession>A0A140E743</accession>
<sequence>MGFCRWLFAVTPETKPRRARAHWRRRSQWLAVSTFALLASAKTVFAEQGAELSLQRIGSGNPVAGKQKSADERCQECHGEDGNSGDVRIPSHAGQYAGYLVKQLSDFKSGARSHEIMNVMAADLTQEDMADIAAYFASQKVMRGDRIADNPLAKNLFVNGDAARDLPACASCHGENGKGKIADNVIYPVIGGQRRVYLRSQLTNWKLGERKNSPEAVMNKVAKSLNDDELNALVEYLSGL</sequence>
<reference evidence="11 12" key="1">
    <citation type="journal article" date="2015" name="Environ. Microbiol.">
        <title>Methane oxidation coupled to nitrate reduction under hypoxia by the Gammaproteobacterium Methylomonas denitrificans, sp. nov. type strain FJG1.</title>
        <authorList>
            <person name="Kits K.D."/>
            <person name="Klotz M.G."/>
            <person name="Stein L.Y."/>
        </authorList>
    </citation>
    <scope>NUCLEOTIDE SEQUENCE [LARGE SCALE GENOMIC DNA]</scope>
    <source>
        <strain evidence="11 12">FJG1</strain>
    </source>
</reference>
<dbReference type="EMBL" id="CP014476">
    <property type="protein sequence ID" value="AMK79217.1"/>
    <property type="molecule type" value="Genomic_DNA"/>
</dbReference>
<keyword evidence="7 9" id="KW-0408">Iron</keyword>
<dbReference type="InterPro" id="IPR036909">
    <property type="entry name" value="Cyt_c-like_dom_sf"/>
</dbReference>
<evidence type="ECO:0000259" key="10">
    <source>
        <dbReference type="PROSITE" id="PS51007"/>
    </source>
</evidence>
<evidence type="ECO:0000256" key="4">
    <source>
        <dbReference type="ARBA" id="ARBA00022723"/>
    </source>
</evidence>
<gene>
    <name evidence="11" type="ORF">JT25_022485</name>
</gene>
<feature type="binding site" description="axial binding residue" evidence="9">
    <location>
        <position position="117"/>
    </location>
    <ligand>
        <name>heme c</name>
        <dbReference type="ChEBI" id="CHEBI:61717"/>
        <label>1</label>
    </ligand>
    <ligandPart>
        <name>Fe</name>
        <dbReference type="ChEBI" id="CHEBI:18248"/>
    </ligandPart>
</feature>
<dbReference type="Gene3D" id="1.10.760.10">
    <property type="entry name" value="Cytochrome c-like domain"/>
    <property type="match status" value="2"/>
</dbReference>
<dbReference type="PANTHER" id="PTHR33751:SF9">
    <property type="entry name" value="CYTOCHROME C4"/>
    <property type="match status" value="1"/>
</dbReference>
<keyword evidence="4 9" id="KW-0479">Metal-binding</keyword>